<dbReference type="AlphaFoldDB" id="F4N5T3"/>
<dbReference type="EMBL" id="FR718728">
    <property type="protein sequence ID" value="CBX73441.1"/>
    <property type="molecule type" value="Genomic_DNA"/>
</dbReference>
<feature type="compositionally biased region" description="Basic and acidic residues" evidence="1">
    <location>
        <begin position="26"/>
        <end position="59"/>
    </location>
</feature>
<gene>
    <name evidence="2" type="ORF">YEW_ES20360</name>
</gene>
<accession>F4N5T3</accession>
<evidence type="ECO:0000256" key="1">
    <source>
        <dbReference type="SAM" id="MobiDB-lite"/>
    </source>
</evidence>
<organism evidence="2">
    <name type="scientific">Yersinia enterocolitica W22703</name>
    <dbReference type="NCBI Taxonomy" id="913028"/>
    <lineage>
        <taxon>Bacteria</taxon>
        <taxon>Pseudomonadati</taxon>
        <taxon>Pseudomonadota</taxon>
        <taxon>Gammaproteobacteria</taxon>
        <taxon>Enterobacterales</taxon>
        <taxon>Yersiniaceae</taxon>
        <taxon>Yersinia</taxon>
    </lineage>
</organism>
<sequence>MSPWQHICVYVYVESFASGHHFRAGHGGDDRGGGRHRDDDGGDRHGGRGGDHHVDDCRRPRSSSLRWRNHKSYT</sequence>
<feature type="region of interest" description="Disordered" evidence="1">
    <location>
        <begin position="21"/>
        <end position="74"/>
    </location>
</feature>
<reference evidence="2" key="1">
    <citation type="journal article" date="2011" name="BMC Genomics">
        <title>Shotgun sequencing of Yersinia enterocolitica strain W22703 (biotype 2, serotype O:9): genomic evidence for oscillation between invertebrates and mammals.</title>
        <authorList>
            <person name="Fuchs T.M."/>
            <person name="Brandt K."/>
            <person name="Starke M."/>
            <person name="Rattei T."/>
        </authorList>
    </citation>
    <scope>NUCLEOTIDE SEQUENCE</scope>
</reference>
<evidence type="ECO:0000313" key="2">
    <source>
        <dbReference type="EMBL" id="CBX73441.1"/>
    </source>
</evidence>
<proteinExistence type="predicted"/>
<protein>
    <submittedName>
        <fullName evidence="2">Uncharacterized protein</fullName>
    </submittedName>
</protein>
<name>F4N5T3_YEREN</name>